<dbReference type="InterPro" id="IPR017853">
    <property type="entry name" value="GH"/>
</dbReference>
<accession>A0A2Z5U2N5</accession>
<reference evidence="4 5" key="1">
    <citation type="journal article" date="2018" name="Genome Biol. Evol.">
        <title>Complete Genome Sequence of Streptococcus ruminantium sp. nov. GUT-187T (=DSM 104980T =JCM 31869T), the Type Strain of S. ruminantium, and Comparison with Genome Sequences of Streptococcus suis Strains.</title>
        <authorList>
            <person name="Tohya M."/>
            <person name="Sekizaki T."/>
            <person name="Miyoshi-Akiyama T."/>
        </authorList>
    </citation>
    <scope>NUCLEOTIDE SEQUENCE [LARGE SCALE GENOMIC DNA]</scope>
    <source>
        <strain evidence="4 5">GUT187T</strain>
    </source>
</reference>
<name>A0A2Z5U2N5_9STRE</name>
<dbReference type="SUPFAM" id="SSF51445">
    <property type="entry name" value="(Trans)glycosidases"/>
    <property type="match status" value="1"/>
</dbReference>
<dbReference type="SMART" id="SM00642">
    <property type="entry name" value="Aamy"/>
    <property type="match status" value="1"/>
</dbReference>
<keyword evidence="2 4" id="KW-0326">Glycosidase</keyword>
<dbReference type="EMBL" id="AP018400">
    <property type="protein sequence ID" value="BBA92123.1"/>
    <property type="molecule type" value="Genomic_DNA"/>
</dbReference>
<dbReference type="InterPro" id="IPR045857">
    <property type="entry name" value="O16G_dom_2"/>
</dbReference>
<dbReference type="PANTHER" id="PTHR10357:SF210">
    <property type="entry name" value="MALTODEXTRIN GLUCOSIDASE"/>
    <property type="match status" value="1"/>
</dbReference>
<protein>
    <submittedName>
        <fullName evidence="4">Alpha-glycosidase</fullName>
    </submittedName>
</protein>
<proteinExistence type="predicted"/>
<evidence type="ECO:0000259" key="3">
    <source>
        <dbReference type="SMART" id="SM00642"/>
    </source>
</evidence>
<sequence length="576" mass="67572">MNGAGILHIPDSRYCFAIGTKDLVIRIRLAKEDKNTKVSLIYGKKYDYHLRRQSKELSISYEDQTFVYFETTLCLNDTRLAYIFCLEDKKETFYFSEDGLTKEYDFDEGFYNFFQMPYINQADVFPSLSWMKEAIFYQIFVDRFAQGDFKKDQSYITMQWGDVPTPKNFAGGDLLGILEHLDYLSDLGVTALYLTPIFQSPSNHKYDTVNYYKIDEQFGSKEHLKLLIEAAHQKGIRIILDAVFNHCSVLSKEFTDVLRKGRKSKYYDWFLIEGDFPDVEEVNYECFASCHYMPKWNTSNPAVQEHLIQIGLYWIGEFDIDGWRLDVSDEVSHQFWRKFRIAVKNEKKDCVLIGENWHDAYPYLMGDQYDSIMNYAFTKACLDCFATERFSAEGMSDQLNHILMRNMEQVNQMNLNLLDSHDTHRIFTQLGKSKEKLLAALSLTFVFPGVPCLYYGTEICMEGGYDPDSRRTFDWNKENWDNAVLEKIKALTFLKRDKRIQDGKVKIYSKGHLLIIERTLNNDKLVFYLNLGNQPQEIQLGEKVLIENELKNYNLLMPYGFVLFELEEGSYEIQND</sequence>
<dbReference type="Pfam" id="PF02903">
    <property type="entry name" value="Alpha-amylase_N"/>
    <property type="match status" value="1"/>
</dbReference>
<dbReference type="Gene3D" id="3.90.400.10">
    <property type="entry name" value="Oligo-1,6-glucosidase, Domain 2"/>
    <property type="match status" value="1"/>
</dbReference>
<evidence type="ECO:0000256" key="2">
    <source>
        <dbReference type="ARBA" id="ARBA00023295"/>
    </source>
</evidence>
<keyword evidence="1" id="KW-0378">Hydrolase</keyword>
<dbReference type="CDD" id="cd11338">
    <property type="entry name" value="AmyAc_CMD"/>
    <property type="match status" value="1"/>
</dbReference>
<dbReference type="OrthoDB" id="9805159at2"/>
<dbReference type="Pfam" id="PF00128">
    <property type="entry name" value="Alpha-amylase"/>
    <property type="match status" value="1"/>
</dbReference>
<feature type="domain" description="Glycosyl hydrolase family 13 catalytic" evidence="3">
    <location>
        <begin position="138"/>
        <end position="495"/>
    </location>
</feature>
<dbReference type="KEGG" id="srq:SR187_2570"/>
<dbReference type="SUPFAM" id="SSF81296">
    <property type="entry name" value="E set domains"/>
    <property type="match status" value="1"/>
</dbReference>
<dbReference type="AlphaFoldDB" id="A0A2Z5U2N5"/>
<dbReference type="InterPro" id="IPR006047">
    <property type="entry name" value="GH13_cat_dom"/>
</dbReference>
<dbReference type="GO" id="GO:0005975">
    <property type="term" value="P:carbohydrate metabolic process"/>
    <property type="evidence" value="ECO:0007669"/>
    <property type="project" value="InterPro"/>
</dbReference>
<evidence type="ECO:0000256" key="1">
    <source>
        <dbReference type="ARBA" id="ARBA00022801"/>
    </source>
</evidence>
<dbReference type="PANTHER" id="PTHR10357">
    <property type="entry name" value="ALPHA-AMYLASE FAMILY MEMBER"/>
    <property type="match status" value="1"/>
</dbReference>
<dbReference type="Gene3D" id="2.60.40.10">
    <property type="entry name" value="Immunoglobulins"/>
    <property type="match status" value="1"/>
</dbReference>
<gene>
    <name evidence="4" type="ORF">SR187_2570</name>
</gene>
<dbReference type="GeneID" id="52229086"/>
<dbReference type="RefSeq" id="WP_120171405.1">
    <property type="nucleotide sequence ID" value="NZ_AP018400.1"/>
</dbReference>
<dbReference type="InterPro" id="IPR014756">
    <property type="entry name" value="Ig_E-set"/>
</dbReference>
<dbReference type="GO" id="GO:0004553">
    <property type="term" value="F:hydrolase activity, hydrolyzing O-glycosyl compounds"/>
    <property type="evidence" value="ECO:0007669"/>
    <property type="project" value="InterPro"/>
</dbReference>
<dbReference type="InterPro" id="IPR013783">
    <property type="entry name" value="Ig-like_fold"/>
</dbReference>
<dbReference type="Proteomes" id="UP000269331">
    <property type="component" value="Chromosome"/>
</dbReference>
<evidence type="ECO:0000313" key="5">
    <source>
        <dbReference type="Proteomes" id="UP000269331"/>
    </source>
</evidence>
<dbReference type="CDD" id="cd02857">
    <property type="entry name" value="E_set_CDase_PDE_N"/>
    <property type="match status" value="1"/>
</dbReference>
<dbReference type="InterPro" id="IPR004185">
    <property type="entry name" value="Glyco_hydro_13_lg-like_dom"/>
</dbReference>
<evidence type="ECO:0000313" key="4">
    <source>
        <dbReference type="EMBL" id="BBA92123.1"/>
    </source>
</evidence>
<dbReference type="Gene3D" id="3.20.20.80">
    <property type="entry name" value="Glycosidases"/>
    <property type="match status" value="1"/>
</dbReference>
<organism evidence="4 5">
    <name type="scientific">Streptococcus ruminantium</name>
    <dbReference type="NCBI Taxonomy" id="1917441"/>
    <lineage>
        <taxon>Bacteria</taxon>
        <taxon>Bacillati</taxon>
        <taxon>Bacillota</taxon>
        <taxon>Bacilli</taxon>
        <taxon>Lactobacillales</taxon>
        <taxon>Streptococcaceae</taxon>
        <taxon>Streptococcus</taxon>
    </lineage>
</organism>